<dbReference type="Gene3D" id="3.40.190.10">
    <property type="entry name" value="Periplasmic binding protein-like II"/>
    <property type="match status" value="1"/>
</dbReference>
<comment type="caution">
    <text evidence="3">The sequence shown here is derived from an EMBL/GenBank/DDBJ whole genome shotgun (WGS) entry which is preliminary data.</text>
</comment>
<evidence type="ECO:0000313" key="3">
    <source>
        <dbReference type="EMBL" id="MBW7461221.1"/>
    </source>
</evidence>
<proteinExistence type="predicted"/>
<evidence type="ECO:0000256" key="2">
    <source>
        <dbReference type="SAM" id="SignalP"/>
    </source>
</evidence>
<feature type="region of interest" description="Disordered" evidence="1">
    <location>
        <begin position="22"/>
        <end position="51"/>
    </location>
</feature>
<reference evidence="3 4" key="1">
    <citation type="submission" date="2021-07" db="EMBL/GenBank/DDBJ databases">
        <title>Paenibacillus radiodurans sp. nov., isolated from the southeastern edge of Tengger Desert.</title>
        <authorList>
            <person name="Zhang G."/>
        </authorList>
    </citation>
    <scope>NUCLEOTIDE SEQUENCE [LARGE SCALE GENOMIC DNA]</scope>
    <source>
        <strain evidence="3 4">CCM 7311</strain>
    </source>
</reference>
<feature type="chain" id="PRO_5046032901" evidence="2">
    <location>
        <begin position="20"/>
        <end position="129"/>
    </location>
</feature>
<keyword evidence="4" id="KW-1185">Reference proteome</keyword>
<feature type="signal peptide" evidence="2">
    <location>
        <begin position="1"/>
        <end position="19"/>
    </location>
</feature>
<feature type="compositionally biased region" description="Low complexity" evidence="1">
    <location>
        <begin position="26"/>
        <end position="37"/>
    </location>
</feature>
<protein>
    <submittedName>
        <fullName evidence="3">ABC transporter substrate-binding protein</fullName>
    </submittedName>
</protein>
<evidence type="ECO:0000256" key="1">
    <source>
        <dbReference type="SAM" id="MobiDB-lite"/>
    </source>
</evidence>
<keyword evidence="2" id="KW-0732">Signal</keyword>
<dbReference type="EMBL" id="JAHZIK010002779">
    <property type="protein sequence ID" value="MBW7461221.1"/>
    <property type="molecule type" value="Genomic_DNA"/>
</dbReference>
<accession>A0ABS7CL04</accession>
<dbReference type="Proteomes" id="UP001519887">
    <property type="component" value="Unassembled WGS sequence"/>
</dbReference>
<feature type="non-terminal residue" evidence="3">
    <location>
        <position position="129"/>
    </location>
</feature>
<gene>
    <name evidence="3" type="ORF">K0U00_44915</name>
</gene>
<organism evidence="3 4">
    <name type="scientific">Paenibacillus sepulcri</name>
    <dbReference type="NCBI Taxonomy" id="359917"/>
    <lineage>
        <taxon>Bacteria</taxon>
        <taxon>Bacillati</taxon>
        <taxon>Bacillota</taxon>
        <taxon>Bacilli</taxon>
        <taxon>Bacillales</taxon>
        <taxon>Paenibacillaceae</taxon>
        <taxon>Paenibacillus</taxon>
    </lineage>
</organism>
<sequence length="129" mass="13779">MKKWTGMGLSLVLAASLMAGCSANKPAEQQPADQQADNGGNQQTAEGQKERAKFSFLLPTTVSSGYHTRVPDLNKDKWVLKLEELTNTDLDIKVMEDAKYGVMFASNDIPDVVGSIGGPGSKSMSGSIE</sequence>
<evidence type="ECO:0000313" key="4">
    <source>
        <dbReference type="Proteomes" id="UP001519887"/>
    </source>
</evidence>
<dbReference type="PROSITE" id="PS51257">
    <property type="entry name" value="PROKAR_LIPOPROTEIN"/>
    <property type="match status" value="1"/>
</dbReference>
<name>A0ABS7CL04_9BACL</name>